<evidence type="ECO:0000313" key="2">
    <source>
        <dbReference type="EMBL" id="PAU80316.1"/>
    </source>
</evidence>
<dbReference type="InterPro" id="IPR027417">
    <property type="entry name" value="P-loop_NTPase"/>
</dbReference>
<evidence type="ECO:0000313" key="3">
    <source>
        <dbReference type="Proteomes" id="UP000218083"/>
    </source>
</evidence>
<dbReference type="GO" id="GO:0005525">
    <property type="term" value="F:GTP binding"/>
    <property type="evidence" value="ECO:0007669"/>
    <property type="project" value="InterPro"/>
</dbReference>
<dbReference type="Gene3D" id="3.40.50.300">
    <property type="entry name" value="P-loop containing nucleotide triphosphate hydrolases"/>
    <property type="match status" value="1"/>
</dbReference>
<comment type="caution">
    <text evidence="2">The sequence shown here is derived from an EMBL/GenBank/DDBJ whole genome shotgun (WGS) entry which is preliminary data.</text>
</comment>
<reference evidence="2 3" key="1">
    <citation type="submission" date="2017-08" db="EMBL/GenBank/DDBJ databases">
        <title>The strain WRN001 was isolated from Binhai saline alkaline soil, Tianjin, China.</title>
        <authorList>
            <person name="Liu D."/>
            <person name="Zhang G."/>
        </authorList>
    </citation>
    <scope>NUCLEOTIDE SEQUENCE [LARGE SCALE GENOMIC DNA]</scope>
    <source>
        <strain evidence="2 3">WN019</strain>
    </source>
</reference>
<dbReference type="Pfam" id="PF01926">
    <property type="entry name" value="MMR_HSR1"/>
    <property type="match status" value="1"/>
</dbReference>
<name>A0A2A2F4E1_9EURY</name>
<feature type="domain" description="G" evidence="1">
    <location>
        <begin position="56"/>
        <end position="182"/>
    </location>
</feature>
<dbReference type="EMBL" id="NSKC01000012">
    <property type="protein sequence ID" value="PAU80316.1"/>
    <property type="molecule type" value="Genomic_DNA"/>
</dbReference>
<gene>
    <name evidence="2" type="ORF">CK500_15780</name>
</gene>
<keyword evidence="3" id="KW-1185">Reference proteome</keyword>
<protein>
    <recommendedName>
        <fullName evidence="1">G domain-containing protein</fullName>
    </recommendedName>
</protein>
<dbReference type="SUPFAM" id="SSF52540">
    <property type="entry name" value="P-loop containing nucleoside triphosphate hydrolases"/>
    <property type="match status" value="1"/>
</dbReference>
<dbReference type="Proteomes" id="UP000218083">
    <property type="component" value="Unassembled WGS sequence"/>
</dbReference>
<proteinExistence type="predicted"/>
<organism evidence="2 3">
    <name type="scientific">Halorubrum salipaludis</name>
    <dbReference type="NCBI Taxonomy" id="2032630"/>
    <lineage>
        <taxon>Archaea</taxon>
        <taxon>Methanobacteriati</taxon>
        <taxon>Methanobacteriota</taxon>
        <taxon>Stenosarchaea group</taxon>
        <taxon>Halobacteria</taxon>
        <taxon>Halobacteriales</taxon>
        <taxon>Haloferacaceae</taxon>
        <taxon>Halorubrum</taxon>
    </lineage>
</organism>
<dbReference type="InterPro" id="IPR006073">
    <property type="entry name" value="GTP-bd"/>
</dbReference>
<dbReference type="RefSeq" id="WP_095638145.1">
    <property type="nucleotide sequence ID" value="NZ_NSKC01000012.1"/>
</dbReference>
<evidence type="ECO:0000259" key="1">
    <source>
        <dbReference type="Pfam" id="PF01926"/>
    </source>
</evidence>
<dbReference type="OrthoDB" id="332752at2157"/>
<accession>A0A2A2F4E1</accession>
<dbReference type="CDD" id="cd00882">
    <property type="entry name" value="Ras_like_GTPase"/>
    <property type="match status" value="1"/>
</dbReference>
<dbReference type="AlphaFoldDB" id="A0A2A2F4E1"/>
<sequence length="433" mass="48010">MAVDTETYADLRKRLQLAIDFAPIGEEKKQQIEDELFDQLVGDFDTLIDDSRPPRLFILGRSGAGKSSLINALANKEFADVGAVEPETVDSQKYQISFPDRYANWEVVDSRGLFESTPAGEELSEGTVEKVKEDIRQYKPDIVLHVMTPDQARAGEQDFDTIDNDLRENIPGFPPIIYCLNKVDSHLSPGGDWPPENNPALAGTITDNLDFVSRLRDAEQKEPYDRNYPVRGYLFHSREKFQQEDSSVSESLQDIGVFPSYLKEEPYWNVETISELIGDSIPQEAVLQFAQAQRRNRLMREISRKQTRKISVTGASIAAADLSGFSDIALLTPLQVYLVMLIASFSCREFSKETAKDYFTELGAVGGAGFGLRKVAGAAAGVIPGAGQALNAVIAGAGTYAIGRSAEAYYFEDEYIAPSEFITEGKDWARNKL</sequence>